<feature type="compositionally biased region" description="Polar residues" evidence="1">
    <location>
        <begin position="251"/>
        <end position="271"/>
    </location>
</feature>
<name>A0ABX8UNL6_9BURK</name>
<feature type="compositionally biased region" description="Basic and acidic residues" evidence="1">
    <location>
        <begin position="204"/>
        <end position="248"/>
    </location>
</feature>
<feature type="compositionally biased region" description="Polar residues" evidence="1">
    <location>
        <begin position="1"/>
        <end position="57"/>
    </location>
</feature>
<organism evidence="2 3">
    <name type="scientific">Paraburkholderia edwinii</name>
    <dbReference type="NCBI Taxonomy" id="2861782"/>
    <lineage>
        <taxon>Bacteria</taxon>
        <taxon>Pseudomonadati</taxon>
        <taxon>Pseudomonadota</taxon>
        <taxon>Betaproteobacteria</taxon>
        <taxon>Burkholderiales</taxon>
        <taxon>Burkholderiaceae</taxon>
        <taxon>Paraburkholderia</taxon>
    </lineage>
</organism>
<feature type="region of interest" description="Disordered" evidence="1">
    <location>
        <begin position="186"/>
        <end position="278"/>
    </location>
</feature>
<accession>A0ABX8UNL6</accession>
<evidence type="ECO:0008006" key="4">
    <source>
        <dbReference type="Google" id="ProtNLM"/>
    </source>
</evidence>
<evidence type="ECO:0000313" key="3">
    <source>
        <dbReference type="Proteomes" id="UP000826462"/>
    </source>
</evidence>
<protein>
    <recommendedName>
        <fullName evidence="4">YD repeat-containing protein</fullName>
    </recommendedName>
</protein>
<reference evidence="2 3" key="1">
    <citation type="submission" date="2021-07" db="EMBL/GenBank/DDBJ databases">
        <title>Paraburkholderia edwinii protects Aspergillus sp. from phenazines by acting as a toxin sponge.</title>
        <authorList>
            <person name="Dahlstrom K.M."/>
            <person name="Newman D.K."/>
        </authorList>
    </citation>
    <scope>NUCLEOTIDE SEQUENCE [LARGE SCALE GENOMIC DNA]</scope>
    <source>
        <strain evidence="2 3">Pe01</strain>
    </source>
</reference>
<keyword evidence="3" id="KW-1185">Reference proteome</keyword>
<feature type="region of interest" description="Disordered" evidence="1">
    <location>
        <begin position="1"/>
        <end position="99"/>
    </location>
</feature>
<dbReference type="RefSeq" id="WP_219799787.1">
    <property type="nucleotide sequence ID" value="NZ_CP080095.1"/>
</dbReference>
<evidence type="ECO:0000256" key="1">
    <source>
        <dbReference type="SAM" id="MobiDB-lite"/>
    </source>
</evidence>
<dbReference type="EMBL" id="CP080095">
    <property type="protein sequence ID" value="QYD70474.1"/>
    <property type="molecule type" value="Genomic_DNA"/>
</dbReference>
<sequence>MNVNRSNVGVHSAAQQQSNTPVVWQAPPTSTYGMQPITQGGQAPRSTSSQQPGTQGAQAPVPYSLQQPGTQGALAPASLAPQKSNDNTRLPDPTYKPAYWGTTVDHKETVFRGGGGKTERYVDNHGNSVNFTYDGKGKLATERDIQSGAIGASGYQTTYDFDANGKRSEKLALHLYSTGDVGLEKGDNRLADPTNKPDYWGTTLEHEETADPTTGKRDTESYVDDRGDTVKIKFNKDGKPETETDYHNESVGASSSQTRFTFDSNGNRSQPTPGPVKY</sequence>
<gene>
    <name evidence="2" type="ORF">KZJ38_09395</name>
</gene>
<proteinExistence type="predicted"/>
<evidence type="ECO:0000313" key="2">
    <source>
        <dbReference type="EMBL" id="QYD70474.1"/>
    </source>
</evidence>
<dbReference type="Proteomes" id="UP000826462">
    <property type="component" value="Chromosome 1"/>
</dbReference>